<dbReference type="GO" id="GO:0005886">
    <property type="term" value="C:plasma membrane"/>
    <property type="evidence" value="ECO:0007669"/>
    <property type="project" value="TreeGrafter"/>
</dbReference>
<dbReference type="Gene3D" id="2.30.30.40">
    <property type="entry name" value="SH3 Domains"/>
    <property type="match status" value="1"/>
</dbReference>
<dbReference type="GO" id="GO:0005085">
    <property type="term" value="F:guanyl-nucleotide exchange factor activity"/>
    <property type="evidence" value="ECO:0007669"/>
    <property type="project" value="UniProtKB-KW"/>
</dbReference>
<feature type="region of interest" description="Disordered" evidence="7">
    <location>
        <begin position="191"/>
        <end position="315"/>
    </location>
</feature>
<dbReference type="SMART" id="SM00147">
    <property type="entry name" value="RasGEF"/>
    <property type="match status" value="1"/>
</dbReference>
<dbReference type="SMART" id="SM00326">
    <property type="entry name" value="SH3"/>
    <property type="match status" value="1"/>
</dbReference>
<feature type="compositionally biased region" description="Low complexity" evidence="7">
    <location>
        <begin position="138"/>
        <end position="153"/>
    </location>
</feature>
<feature type="compositionally biased region" description="Low complexity" evidence="7">
    <location>
        <begin position="233"/>
        <end position="246"/>
    </location>
</feature>
<dbReference type="CDD" id="cd06224">
    <property type="entry name" value="REM"/>
    <property type="match status" value="1"/>
</dbReference>
<dbReference type="EMBL" id="LN736369">
    <property type="protein sequence ID" value="CEP64158.1"/>
    <property type="molecule type" value="Genomic_DNA"/>
</dbReference>
<dbReference type="InterPro" id="IPR023578">
    <property type="entry name" value="Ras_GEF_dom_sf"/>
</dbReference>
<evidence type="ECO:0000256" key="3">
    <source>
        <dbReference type="ARBA" id="ARBA00022658"/>
    </source>
</evidence>
<dbReference type="PANTHER" id="PTHR23113">
    <property type="entry name" value="GUANINE NUCLEOTIDE EXCHANGE FACTOR"/>
    <property type="match status" value="1"/>
</dbReference>
<evidence type="ECO:0000313" key="11">
    <source>
        <dbReference type="EMBL" id="CEP64158.1"/>
    </source>
</evidence>
<evidence type="ECO:0000313" key="12">
    <source>
        <dbReference type="Proteomes" id="UP000054304"/>
    </source>
</evidence>
<dbReference type="GeneID" id="34687699"/>
<dbReference type="CDD" id="cd11883">
    <property type="entry name" value="SH3_Sdc25"/>
    <property type="match status" value="1"/>
</dbReference>
<feature type="domain" description="Ras-GEF" evidence="9">
    <location>
        <begin position="1327"/>
        <end position="1564"/>
    </location>
</feature>
<reference evidence="11 12" key="1">
    <citation type="submission" date="2014-12" db="EMBL/GenBank/DDBJ databases">
        <authorList>
            <person name="Neuveglise Cecile"/>
        </authorList>
    </citation>
    <scope>NUCLEOTIDE SEQUENCE [LARGE SCALE GENOMIC DNA]</scope>
    <source>
        <strain evidence="11 12">CBS 12615</strain>
    </source>
</reference>
<proteinExistence type="predicted"/>
<dbReference type="Proteomes" id="UP000054304">
    <property type="component" value="Unassembled WGS sequence"/>
</dbReference>
<evidence type="ECO:0000256" key="1">
    <source>
        <dbReference type="ARBA" id="ARBA00022443"/>
    </source>
</evidence>
<dbReference type="InterPro" id="IPR001895">
    <property type="entry name" value="RASGEF_cat_dom"/>
</dbReference>
<dbReference type="PROSITE" id="PS50002">
    <property type="entry name" value="SH3"/>
    <property type="match status" value="1"/>
</dbReference>
<feature type="region of interest" description="Disordered" evidence="7">
    <location>
        <begin position="396"/>
        <end position="520"/>
    </location>
</feature>
<feature type="domain" description="SH3" evidence="8">
    <location>
        <begin position="61"/>
        <end position="127"/>
    </location>
</feature>
<feature type="compositionally biased region" description="Polar residues" evidence="7">
    <location>
        <begin position="251"/>
        <end position="266"/>
    </location>
</feature>
<keyword evidence="1 6" id="KW-0728">SH3 domain</keyword>
<gene>
    <name evidence="11" type="ORF">LALA0_S10e03752g</name>
</gene>
<dbReference type="SUPFAM" id="SSF50044">
    <property type="entry name" value="SH3-domain"/>
    <property type="match status" value="1"/>
</dbReference>
<feature type="compositionally biased region" description="Low complexity" evidence="7">
    <location>
        <begin position="267"/>
        <end position="287"/>
    </location>
</feature>
<feature type="compositionally biased region" description="Basic and acidic residues" evidence="7">
    <location>
        <begin position="487"/>
        <end position="506"/>
    </location>
</feature>
<evidence type="ECO:0000256" key="6">
    <source>
        <dbReference type="PROSITE-ProRule" id="PRU00192"/>
    </source>
</evidence>
<dbReference type="HOGENOM" id="CLU_002171_1_0_1"/>
<sequence length="1601" mass="179120">MSLPRTIPDEHGLSQESSGKTNGGSSEVIDSAADDGSNGNPSIKYGSRAGSFSGSIGGNTKPIDVVVASYDYLPSRKSQLRLNAGDVIYVMSKHESGWWDGVTVSNRPTLRCLRGWFPHNFTKSCRDRRLTLSGKTGGQRQTNRSGGSSRRGSVATSVIASQQNRGQAHEKNEGRPLVQSKNIATAAMSEPALSQIVSHSHSPSPPPHLKPDYKLDMRPNDSQNRASSRRESLSSTSAGSGPTASEIAGASSANSFPRSKSPSRTHVSVTPSAATASSSDQNQSSISRPQPQIDPLQRLNGFEDDRRRQSQVGPDKMTLLSPEEVEMIFNNVDDNSPPLWTPVATTEGKVVYYNRDYDIYCSSLPFLQFPELSIKSTFSDHDWYVDLSERSIGQDRKIIGQSRRSSIENGQKVQVQGTEPRQSANPRSMSNYVRSSQSRRASVEEKSKNFLAATFSPENSAGTNGGNSASNDNSKRSEGLSPQNEVGNEHEEEHDRQDENENRTDKNSNNNNLNTGNDITTDWWQGNASATLWSKDDLFFHHRSDIRSWAELRDTTLFFARKAYACFLSNDCSGFNSSFEITSKYMIYHHNACRLLKGELKKNNSKKEVKRLLKKMLEAASAISISGGLFFCSPQRYDISFSRTLDDSHKSSVASVGTAVQDQLRVSISTINPLRQGSEPNARFGSEDFSFNDEVLYPEKKSGGGKRLGSNVSAYTIQAHSSAIDENSNMSIQAMFRSIDADFSEFMKCIKELHVIMNSCCPDGLLPQLLARFFRECFTGGAWTSAFQDDPADTSAKNSFAAFGSMQDPYTKAGNVFGSVSSKANTMESSLISKGSMDGEKGISQRELAKFKPMRKSKFPLSEESLSYIKKKIDYFTSVSLQTYEVLLEQKPTKKRNLEISAACHRELNQCVGVIDLFENLDLRFFLNIKNLGLKTDLNEDSEELRQHVMTACGSILMEFFSVKQALYDVTAKKLMDIQGLTLEDPFVFCSIAGDQFFASGEAQVKDGGNVLKTEKLAEAYYTKFVSEDVELNNLSFFDADAELKATQTAFLGVLDSAYQVVEQLMQERENVLNYAARVMKYDLIGELMRGEQENIYTDAEGNLADSEIEHVGPRDFVKSFTMDIPWYLDSEYEYSLIYDNQGAIKGGSKAALLEHLTSNQTIDASFNIAMLLSFRSIFTTSEFLHALVERYHLYPPEGLSYEEYTTWIDKKSNPVKTRVINIMKTLFSHYWTPAYYEPGIDDLVSFAQLATAQSISGAPALLIELKNRLSLKGNLKNFVPEVIKFDESGHNYGGNALNPKTPTTASVELGAGYGFRMRKLKLLDIDPQTFAKQLTTKEHYLYSKITPFGCLDRIWGRRYCKFGGSDDISNFICVANTLTNFVSFSIVKQTNIKKRAKIIQHFIYIAEQSYELNNFSSMTAIISALYSSPIFRLKKSWDLVPHTTKKALENLNTLMDPAKNFFTYRNWLKNIKDVPCVPFFGVYLSDLTFVAEGNPDYLHRSMETINFSKRTRIVGILKEIASYQNIRYKFKRYDDVQAFIEESVKNVPSIEKQYEQSLQIEPRAEVSAGLSGASNISKTNVGRKLEKRPRFIKNRKRLVK</sequence>
<dbReference type="InterPro" id="IPR036964">
    <property type="entry name" value="RASGEF_cat_dom_sf"/>
</dbReference>
<dbReference type="PROSITE" id="PS50212">
    <property type="entry name" value="RASGEF_NTER"/>
    <property type="match status" value="1"/>
</dbReference>
<dbReference type="InterPro" id="IPR019804">
    <property type="entry name" value="Ras_G-nucl-exch_fac_CS"/>
</dbReference>
<evidence type="ECO:0000256" key="5">
    <source>
        <dbReference type="PROSITE-ProRule" id="PRU00168"/>
    </source>
</evidence>
<evidence type="ECO:0000259" key="9">
    <source>
        <dbReference type="PROSITE" id="PS50009"/>
    </source>
</evidence>
<dbReference type="OrthoDB" id="546434at2759"/>
<keyword evidence="3 5" id="KW-0344">Guanine-nucleotide releasing factor</keyword>
<feature type="compositionally biased region" description="Polar residues" evidence="7">
    <location>
        <begin position="402"/>
        <end position="440"/>
    </location>
</feature>
<dbReference type="InterPro" id="IPR036028">
    <property type="entry name" value="SH3-like_dom_sf"/>
</dbReference>
<dbReference type="InterPro" id="IPR008937">
    <property type="entry name" value="Ras-like_GEF"/>
</dbReference>
<feature type="domain" description="N-terminal Ras-GEF" evidence="10">
    <location>
        <begin position="1141"/>
        <end position="1271"/>
    </location>
</feature>
<dbReference type="Gene3D" id="1.20.870.10">
    <property type="entry name" value="Son of sevenless (SoS) protein Chain: S domain 1"/>
    <property type="match status" value="1"/>
</dbReference>
<protein>
    <submittedName>
        <fullName evidence="11">LALA0S10e03752g1_1</fullName>
    </submittedName>
</protein>
<feature type="compositionally biased region" description="Polar residues" evidence="7">
    <location>
        <begin position="154"/>
        <end position="166"/>
    </location>
</feature>
<dbReference type="GO" id="GO:0051301">
    <property type="term" value="P:cell division"/>
    <property type="evidence" value="ECO:0007669"/>
    <property type="project" value="UniProtKB-KW"/>
</dbReference>
<evidence type="ECO:0000256" key="2">
    <source>
        <dbReference type="ARBA" id="ARBA00022618"/>
    </source>
</evidence>
<dbReference type="SUPFAM" id="SSF48366">
    <property type="entry name" value="Ras GEF"/>
    <property type="match status" value="1"/>
</dbReference>
<feature type="compositionally biased region" description="Basic and acidic residues" evidence="7">
    <location>
        <begin position="209"/>
        <end position="219"/>
    </location>
</feature>
<accession>A0A0C7MW13</accession>
<feature type="compositionally biased region" description="Low complexity" evidence="7">
    <location>
        <begin position="507"/>
        <end position="520"/>
    </location>
</feature>
<dbReference type="InterPro" id="IPR000651">
    <property type="entry name" value="Ras-like_Gua-exchang_fac_N"/>
</dbReference>
<keyword evidence="2" id="KW-0132">Cell division</keyword>
<feature type="compositionally biased region" description="Polar residues" evidence="7">
    <location>
        <begin position="456"/>
        <end position="472"/>
    </location>
</feature>
<dbReference type="PANTHER" id="PTHR23113:SF368">
    <property type="entry name" value="CELL DIVISION CONTROL PROTEIN 25"/>
    <property type="match status" value="1"/>
</dbReference>
<dbReference type="GO" id="GO:0007265">
    <property type="term" value="P:Ras protein signal transduction"/>
    <property type="evidence" value="ECO:0007669"/>
    <property type="project" value="TreeGrafter"/>
</dbReference>
<feature type="region of interest" description="Disordered" evidence="7">
    <location>
        <begin position="130"/>
        <end position="177"/>
    </location>
</feature>
<dbReference type="Gene3D" id="1.10.840.10">
    <property type="entry name" value="Ras guanine-nucleotide exchange factors catalytic domain"/>
    <property type="match status" value="1"/>
</dbReference>
<dbReference type="InterPro" id="IPR001452">
    <property type="entry name" value="SH3_domain"/>
</dbReference>
<evidence type="ECO:0000256" key="7">
    <source>
        <dbReference type="SAM" id="MobiDB-lite"/>
    </source>
</evidence>
<dbReference type="SMART" id="SM00229">
    <property type="entry name" value="RasGEFN"/>
    <property type="match status" value="1"/>
</dbReference>
<feature type="region of interest" description="Disordered" evidence="7">
    <location>
        <begin position="1"/>
        <end position="42"/>
    </location>
</feature>
<dbReference type="STRING" id="1245769.A0A0C7MW13"/>
<dbReference type="RefSeq" id="XP_022630368.1">
    <property type="nucleotide sequence ID" value="XM_022775507.1"/>
</dbReference>
<evidence type="ECO:0000256" key="4">
    <source>
        <dbReference type="ARBA" id="ARBA00023306"/>
    </source>
</evidence>
<dbReference type="Pfam" id="PF00618">
    <property type="entry name" value="RasGEF_N"/>
    <property type="match status" value="1"/>
</dbReference>
<dbReference type="Pfam" id="PF00617">
    <property type="entry name" value="RasGEF"/>
    <property type="match status" value="1"/>
</dbReference>
<keyword evidence="12" id="KW-1185">Reference proteome</keyword>
<dbReference type="Pfam" id="PF00018">
    <property type="entry name" value="SH3_1"/>
    <property type="match status" value="1"/>
</dbReference>
<feature type="compositionally biased region" description="Polar residues" evidence="7">
    <location>
        <begin position="14"/>
        <end position="25"/>
    </location>
</feature>
<dbReference type="PROSITE" id="PS00720">
    <property type="entry name" value="RASGEF"/>
    <property type="match status" value="1"/>
</dbReference>
<name>A0A0C7MW13_9SACH</name>
<keyword evidence="4" id="KW-0131">Cell cycle</keyword>
<evidence type="ECO:0000259" key="8">
    <source>
        <dbReference type="PROSITE" id="PS50002"/>
    </source>
</evidence>
<evidence type="ECO:0000259" key="10">
    <source>
        <dbReference type="PROSITE" id="PS50212"/>
    </source>
</evidence>
<dbReference type="PROSITE" id="PS50009">
    <property type="entry name" value="RASGEF_CAT"/>
    <property type="match status" value="1"/>
</dbReference>
<organism evidence="11 12">
    <name type="scientific">Lachancea lanzarotensis</name>
    <dbReference type="NCBI Taxonomy" id="1245769"/>
    <lineage>
        <taxon>Eukaryota</taxon>
        <taxon>Fungi</taxon>
        <taxon>Dikarya</taxon>
        <taxon>Ascomycota</taxon>
        <taxon>Saccharomycotina</taxon>
        <taxon>Saccharomycetes</taxon>
        <taxon>Saccharomycetales</taxon>
        <taxon>Saccharomycetaceae</taxon>
        <taxon>Lachancea</taxon>
    </lineage>
</organism>
<dbReference type="CDD" id="cd00155">
    <property type="entry name" value="RasGEF"/>
    <property type="match status" value="1"/>
</dbReference>